<name>A0A5B0MNJ0_PUCGR</name>
<accession>A0A5B0MNJ0</accession>
<evidence type="ECO:0000313" key="2">
    <source>
        <dbReference type="Proteomes" id="UP000324748"/>
    </source>
</evidence>
<protein>
    <submittedName>
        <fullName evidence="1">Uncharacterized protein</fullName>
    </submittedName>
</protein>
<dbReference type="EMBL" id="VSWC01000144">
    <property type="protein sequence ID" value="KAA1077923.1"/>
    <property type="molecule type" value="Genomic_DNA"/>
</dbReference>
<keyword evidence="2" id="KW-1185">Reference proteome</keyword>
<sequence length="63" mass="7032">MGTGLRSGGPLFAPLRAAEAETPINLIHYQIETKEAEAIRQKMYSSNKRELVSISSWTELLKV</sequence>
<evidence type="ECO:0000313" key="1">
    <source>
        <dbReference type="EMBL" id="KAA1077923.1"/>
    </source>
</evidence>
<dbReference type="AlphaFoldDB" id="A0A5B0MNJ0"/>
<proteinExistence type="predicted"/>
<gene>
    <name evidence="1" type="ORF">PGT21_023958</name>
</gene>
<dbReference type="Proteomes" id="UP000324748">
    <property type="component" value="Unassembled WGS sequence"/>
</dbReference>
<organism evidence="1 2">
    <name type="scientific">Puccinia graminis f. sp. tritici</name>
    <dbReference type="NCBI Taxonomy" id="56615"/>
    <lineage>
        <taxon>Eukaryota</taxon>
        <taxon>Fungi</taxon>
        <taxon>Dikarya</taxon>
        <taxon>Basidiomycota</taxon>
        <taxon>Pucciniomycotina</taxon>
        <taxon>Pucciniomycetes</taxon>
        <taxon>Pucciniales</taxon>
        <taxon>Pucciniaceae</taxon>
        <taxon>Puccinia</taxon>
    </lineage>
</organism>
<reference evidence="1 2" key="1">
    <citation type="submission" date="2019-05" db="EMBL/GenBank/DDBJ databases">
        <title>Emergence of the Ug99 lineage of the wheat stem rust pathogen through somatic hybridization.</title>
        <authorList>
            <person name="Li F."/>
            <person name="Upadhyaya N.M."/>
            <person name="Sperschneider J."/>
            <person name="Matny O."/>
            <person name="Nguyen-Phuc H."/>
            <person name="Mago R."/>
            <person name="Raley C."/>
            <person name="Miller M.E."/>
            <person name="Silverstein K.A.T."/>
            <person name="Henningsen E."/>
            <person name="Hirsch C.D."/>
            <person name="Visser B."/>
            <person name="Pretorius Z.A."/>
            <person name="Steffenson B.J."/>
            <person name="Schwessinger B."/>
            <person name="Dodds P.N."/>
            <person name="Figueroa M."/>
        </authorList>
    </citation>
    <scope>NUCLEOTIDE SEQUENCE [LARGE SCALE GENOMIC DNA]</scope>
    <source>
        <strain evidence="1">21-0</strain>
    </source>
</reference>
<comment type="caution">
    <text evidence="1">The sequence shown here is derived from an EMBL/GenBank/DDBJ whole genome shotgun (WGS) entry which is preliminary data.</text>
</comment>